<feature type="non-terminal residue" evidence="2">
    <location>
        <position position="1"/>
    </location>
</feature>
<dbReference type="EMBL" id="HACA01019300">
    <property type="protein sequence ID" value="CDW36661.1"/>
    <property type="molecule type" value="Transcribed_RNA"/>
</dbReference>
<reference evidence="2" key="1">
    <citation type="submission" date="2014-05" db="EMBL/GenBank/DDBJ databases">
        <authorList>
            <person name="Chronopoulou M."/>
        </authorList>
    </citation>
    <scope>NUCLEOTIDE SEQUENCE</scope>
    <source>
        <tissue evidence="2">Whole organism</tissue>
    </source>
</reference>
<name>A0A0K2UG18_LEPSM</name>
<protein>
    <submittedName>
        <fullName evidence="2">Uncharacterized protein</fullName>
    </submittedName>
</protein>
<accession>A0A0K2UG18</accession>
<keyword evidence="1" id="KW-0472">Membrane</keyword>
<evidence type="ECO:0000256" key="1">
    <source>
        <dbReference type="SAM" id="Phobius"/>
    </source>
</evidence>
<keyword evidence="1" id="KW-0812">Transmembrane</keyword>
<evidence type="ECO:0000313" key="2">
    <source>
        <dbReference type="EMBL" id="CDW36661.1"/>
    </source>
</evidence>
<proteinExistence type="predicted"/>
<dbReference type="AlphaFoldDB" id="A0A0K2UG18"/>
<feature type="transmembrane region" description="Helical" evidence="1">
    <location>
        <begin position="12"/>
        <end position="35"/>
    </location>
</feature>
<keyword evidence="1" id="KW-1133">Transmembrane helix</keyword>
<organism evidence="2">
    <name type="scientific">Lepeophtheirus salmonis</name>
    <name type="common">Salmon louse</name>
    <name type="synonym">Caligus salmonis</name>
    <dbReference type="NCBI Taxonomy" id="72036"/>
    <lineage>
        <taxon>Eukaryota</taxon>
        <taxon>Metazoa</taxon>
        <taxon>Ecdysozoa</taxon>
        <taxon>Arthropoda</taxon>
        <taxon>Crustacea</taxon>
        <taxon>Multicrustacea</taxon>
        <taxon>Hexanauplia</taxon>
        <taxon>Copepoda</taxon>
        <taxon>Siphonostomatoida</taxon>
        <taxon>Caligidae</taxon>
        <taxon>Lepeophtheirus</taxon>
    </lineage>
</organism>
<sequence>CEFWYSIPPFFFFLRVRMFFVSFPSLSLLSFDALFSLSLKVNSALIPGTTCPPC</sequence>